<evidence type="ECO:0000313" key="2">
    <source>
        <dbReference type="EMBL" id="EDM01601.1"/>
    </source>
</evidence>
<evidence type="ECO:0000313" key="3">
    <source>
        <dbReference type="Proteomes" id="UP000234681"/>
    </source>
</evidence>
<dbReference type="CTD" id="500354"/>
<gene>
    <name evidence="4" type="primary">C4h12orf60</name>
    <name evidence="4" type="synonym">LOC500354</name>
    <name evidence="2" type="ORF">rCG_30204</name>
</gene>
<evidence type="ECO:0000313" key="4">
    <source>
        <dbReference type="RGD" id="1563896"/>
    </source>
</evidence>
<dbReference type="RefSeq" id="NP_001032886.1">
    <property type="nucleotide sequence ID" value="NM_001037797.1"/>
</dbReference>
<dbReference type="RefSeq" id="NP_001406454.1">
    <property type="nucleotide sequence ID" value="NM_001419525.1"/>
</dbReference>
<protein>
    <submittedName>
        <fullName evidence="2">RCG30204</fullName>
    </submittedName>
</protein>
<evidence type="ECO:0000256" key="1">
    <source>
        <dbReference type="SAM" id="MobiDB-lite"/>
    </source>
</evidence>
<name>A6IMI8_RAT</name>
<dbReference type="EMBL" id="CH473964">
    <property type="protein sequence ID" value="EDM01601.1"/>
    <property type="molecule type" value="Genomic_DNA"/>
</dbReference>
<feature type="region of interest" description="Disordered" evidence="1">
    <location>
        <begin position="157"/>
        <end position="181"/>
    </location>
</feature>
<dbReference type="OrthoDB" id="6112619at2759"/>
<dbReference type="InterPro" id="IPR027895">
    <property type="entry name" value="DUF4533"/>
</dbReference>
<dbReference type="RGD" id="1563896">
    <property type="gene designation" value="C4h12orf60"/>
</dbReference>
<dbReference type="SMR" id="A6IMI8"/>
<dbReference type="GeneID" id="500354"/>
<dbReference type="KEGG" id="rno:500354"/>
<dbReference type="Proteomes" id="UP000234681">
    <property type="component" value="Chromosome 4"/>
</dbReference>
<dbReference type="Pfam" id="PF15047">
    <property type="entry name" value="DUF4533"/>
    <property type="match status" value="1"/>
</dbReference>
<dbReference type="PANTHER" id="PTHR36289">
    <property type="entry name" value="CHROMOSOME 12 OPEN READING FRAME 60"/>
    <property type="match status" value="1"/>
</dbReference>
<dbReference type="PANTHER" id="PTHR36289:SF1">
    <property type="entry name" value="CHROMOSOME 12 OPEN READING FRAME 60"/>
    <property type="match status" value="1"/>
</dbReference>
<organism evidence="2 3">
    <name type="scientific">Rattus norvegicus</name>
    <name type="common">Rat</name>
    <dbReference type="NCBI Taxonomy" id="10116"/>
    <lineage>
        <taxon>Eukaryota</taxon>
        <taxon>Metazoa</taxon>
        <taxon>Chordata</taxon>
        <taxon>Craniata</taxon>
        <taxon>Vertebrata</taxon>
        <taxon>Euteleostomi</taxon>
        <taxon>Mammalia</taxon>
        <taxon>Eutheria</taxon>
        <taxon>Euarchontoglires</taxon>
        <taxon>Glires</taxon>
        <taxon>Rodentia</taxon>
        <taxon>Myomorpha</taxon>
        <taxon>Muroidea</taxon>
        <taxon>Muridae</taxon>
        <taxon>Murinae</taxon>
        <taxon>Rattus</taxon>
    </lineage>
</organism>
<accession>A6IMI8</accession>
<sequence>MSSESEKGQERLIQAAKLFSCHIQDLVSFINRFIELFNLTMKTQILPMSLNEESCIKDFLEQMIENFKEMQLMADVKQKEMQKEPLCSKVVTEVTSAGGKCADLSPHHMAEEMLKTIQTSGAALVPKTSHILGSLETSLSLLMQFPIMGLRLSDFHSEETKEQPDATTSEKSRSPECPKTTKEEALKRLQDMLCPENAHKPLETAAEELEQFIKTMDMTLQVLRKSIKTMEGNSCVLTQVQGK</sequence>
<dbReference type="AlphaFoldDB" id="A6IMI8"/>
<reference evidence="2 3" key="1">
    <citation type="submission" date="2005-09" db="EMBL/GenBank/DDBJ databases">
        <authorList>
            <person name="Mural R.J."/>
            <person name="Li P.W."/>
            <person name="Adams M.D."/>
            <person name="Amanatides P.G."/>
            <person name="Baden-Tillson H."/>
            <person name="Barnstead M."/>
            <person name="Chin S.H."/>
            <person name="Dew I."/>
            <person name="Evans C.A."/>
            <person name="Ferriera S."/>
            <person name="Flanigan M."/>
            <person name="Fosler C."/>
            <person name="Glodek A."/>
            <person name="Gu Z."/>
            <person name="Holt R.A."/>
            <person name="Jennings D."/>
            <person name="Kraft C.L."/>
            <person name="Lu F."/>
            <person name="Nguyen T."/>
            <person name="Nusskern D.R."/>
            <person name="Pfannkoch C.M."/>
            <person name="Sitter C."/>
            <person name="Sutton G.G."/>
            <person name="Venter J.C."/>
            <person name="Wang Z."/>
            <person name="Woodage T."/>
            <person name="Zheng X.H."/>
            <person name="Zhong F."/>
        </authorList>
    </citation>
    <scope>NUCLEOTIDE SEQUENCE [LARGE SCALE GENOMIC DNA]</scope>
    <source>
        <strain>BN</strain>
        <strain evidence="3">Sprague-Dawley</strain>
    </source>
</reference>
<dbReference type="OMA" id="MKFPIMN"/>
<proteinExistence type="predicted"/>